<dbReference type="InterPro" id="IPR006571">
    <property type="entry name" value="TLDc_dom"/>
</dbReference>
<gene>
    <name evidence="4" type="ORF">RCL2_002949300</name>
</gene>
<reference evidence="4" key="1">
    <citation type="submission" date="2019-10" db="EMBL/GenBank/DDBJ databases">
        <title>Conservation and host-specific expression of non-tandemly repeated heterogenous ribosome RNA gene in arbuscular mycorrhizal fungi.</title>
        <authorList>
            <person name="Maeda T."/>
            <person name="Kobayashi Y."/>
            <person name="Nakagawa T."/>
            <person name="Ezawa T."/>
            <person name="Yamaguchi K."/>
            <person name="Bino T."/>
            <person name="Nishimoto Y."/>
            <person name="Shigenobu S."/>
            <person name="Kawaguchi M."/>
        </authorList>
    </citation>
    <scope>NUCLEOTIDE SEQUENCE</scope>
    <source>
        <strain evidence="4">HR1</strain>
    </source>
</reference>
<dbReference type="CDD" id="cd18186">
    <property type="entry name" value="BTB_POZ_ZBTB_KLHL-like"/>
    <property type="match status" value="1"/>
</dbReference>
<comment type="caution">
    <text evidence="4">The sequence shown here is derived from an EMBL/GenBank/DDBJ whole genome shotgun (WGS) entry which is preliminary data.</text>
</comment>
<evidence type="ECO:0000256" key="1">
    <source>
        <dbReference type="SAM" id="MobiDB-lite"/>
    </source>
</evidence>
<dbReference type="Gene3D" id="3.30.710.10">
    <property type="entry name" value="Potassium Channel Kv1.1, Chain A"/>
    <property type="match status" value="1"/>
</dbReference>
<protein>
    <submittedName>
        <fullName evidence="4">Carbohydrate-binding module family 13 protein</fullName>
    </submittedName>
</protein>
<dbReference type="PROSITE" id="PS51886">
    <property type="entry name" value="TLDC"/>
    <property type="match status" value="1"/>
</dbReference>
<feature type="compositionally biased region" description="Basic residues" evidence="1">
    <location>
        <begin position="167"/>
        <end position="186"/>
    </location>
</feature>
<dbReference type="Pfam" id="PF00651">
    <property type="entry name" value="BTB"/>
    <property type="match status" value="1"/>
</dbReference>
<evidence type="ECO:0000313" key="5">
    <source>
        <dbReference type="Proteomes" id="UP000615446"/>
    </source>
</evidence>
<dbReference type="Proteomes" id="UP000615446">
    <property type="component" value="Unassembled WGS sequence"/>
</dbReference>
<dbReference type="Pfam" id="PF07534">
    <property type="entry name" value="TLD"/>
    <property type="match status" value="1"/>
</dbReference>
<organism evidence="4 5">
    <name type="scientific">Rhizophagus clarus</name>
    <dbReference type="NCBI Taxonomy" id="94130"/>
    <lineage>
        <taxon>Eukaryota</taxon>
        <taxon>Fungi</taxon>
        <taxon>Fungi incertae sedis</taxon>
        <taxon>Mucoromycota</taxon>
        <taxon>Glomeromycotina</taxon>
        <taxon>Glomeromycetes</taxon>
        <taxon>Glomerales</taxon>
        <taxon>Glomeraceae</taxon>
        <taxon>Rhizophagus</taxon>
    </lineage>
</organism>
<accession>A0A8H3R509</accession>
<feature type="region of interest" description="Disordered" evidence="1">
    <location>
        <begin position="152"/>
        <end position="186"/>
    </location>
</feature>
<evidence type="ECO:0000259" key="3">
    <source>
        <dbReference type="PROSITE" id="PS51886"/>
    </source>
</evidence>
<dbReference type="AlphaFoldDB" id="A0A8H3R509"/>
<dbReference type="SUPFAM" id="SSF54695">
    <property type="entry name" value="POZ domain"/>
    <property type="match status" value="1"/>
</dbReference>
<feature type="compositionally biased region" description="Polar residues" evidence="1">
    <location>
        <begin position="152"/>
        <end position="164"/>
    </location>
</feature>
<evidence type="ECO:0000256" key="2">
    <source>
        <dbReference type="SAM" id="SignalP"/>
    </source>
</evidence>
<proteinExistence type="predicted"/>
<dbReference type="EMBL" id="BLAL01000319">
    <property type="protein sequence ID" value="GET03148.1"/>
    <property type="molecule type" value="Genomic_DNA"/>
</dbReference>
<name>A0A8H3R509_9GLOM</name>
<sequence length="623" mass="72356">MSMISIYIMVIIQTLVNIVPNLNPNMKVYMSELYMGYYSDIMMTKITHKTPIAEVDDQTVKLKEELSYNILPATRAIELTDNRSAIQPHPHPHPPYPYYNPSLPPPLLPSSLQSYNSNNQYYPYYPYPNYNPSSYSQISSEKDKELVQPNLPQLINTDEPQNNNFKDKKRGGKRSGKTKSAKALIRKSPRKKGAIMNIVMEKIIEIPSADEDEIQEETKLKKSESFMDTESDYHTQTEEMPDVFQNKERVKHPYVKKLRACTYKQVSRVVAALIQCLLADRPNNDGILAHIKLPNISPEIFQIILRYIYGGRLFLEKHDDSDIIKILVAANEFEKCLISLIQHENSQKNTIQVWEHVLKWGISQNPELPSDPLNYSKDDFNTLKNSLQQCILLIKFYNLTSKEFVEKVYPYKKIIPKELREKLIKDFIYQQNKKPELEITKEISSKNIDSKIIKYQHTELISNWIDRLDTTLDSRSNPYEFKLMLRGSRDGFSSNKFHEICDNQSHTISIIKVKDSTEILGGYNPIIWKSNDSYGNTKDSFIFSFKNKDNIEDYSLSRVKIGISTTYNSVNYGPAFTGGLVLCGSNFYNKSYCCGNIKYYNKIRKTDYYFSVEEYEIFQITKD</sequence>
<keyword evidence="2" id="KW-0732">Signal</keyword>
<evidence type="ECO:0000313" key="4">
    <source>
        <dbReference type="EMBL" id="GET03148.1"/>
    </source>
</evidence>
<feature type="signal peptide" evidence="2">
    <location>
        <begin position="1"/>
        <end position="18"/>
    </location>
</feature>
<dbReference type="InterPro" id="IPR011333">
    <property type="entry name" value="SKP1/BTB/POZ_sf"/>
</dbReference>
<feature type="chain" id="PRO_5034141513" evidence="2">
    <location>
        <begin position="19"/>
        <end position="623"/>
    </location>
</feature>
<dbReference type="InterPro" id="IPR000210">
    <property type="entry name" value="BTB/POZ_dom"/>
</dbReference>
<feature type="domain" description="TLDc" evidence="3">
    <location>
        <begin position="451"/>
        <end position="621"/>
    </location>
</feature>